<keyword evidence="2" id="KW-1185">Reference proteome</keyword>
<comment type="caution">
    <text evidence="1">The sequence shown here is derived from an EMBL/GenBank/DDBJ whole genome shotgun (WGS) entry which is preliminary data.</text>
</comment>
<name>A0A8X6Q163_NEPPI</name>
<gene>
    <name evidence="1" type="ORF">NPIL_112821</name>
</gene>
<dbReference type="EMBL" id="BMAW01027065">
    <property type="protein sequence ID" value="GFU00097.1"/>
    <property type="molecule type" value="Genomic_DNA"/>
</dbReference>
<evidence type="ECO:0000313" key="1">
    <source>
        <dbReference type="EMBL" id="GFU00097.1"/>
    </source>
</evidence>
<organism evidence="1 2">
    <name type="scientific">Nephila pilipes</name>
    <name type="common">Giant wood spider</name>
    <name type="synonym">Nephila maculata</name>
    <dbReference type="NCBI Taxonomy" id="299642"/>
    <lineage>
        <taxon>Eukaryota</taxon>
        <taxon>Metazoa</taxon>
        <taxon>Ecdysozoa</taxon>
        <taxon>Arthropoda</taxon>
        <taxon>Chelicerata</taxon>
        <taxon>Arachnida</taxon>
        <taxon>Araneae</taxon>
        <taxon>Araneomorphae</taxon>
        <taxon>Entelegynae</taxon>
        <taxon>Araneoidea</taxon>
        <taxon>Nephilidae</taxon>
        <taxon>Nephila</taxon>
    </lineage>
</organism>
<proteinExistence type="predicted"/>
<dbReference type="AlphaFoldDB" id="A0A8X6Q163"/>
<protein>
    <submittedName>
        <fullName evidence="1">Uncharacterized protein</fullName>
    </submittedName>
</protein>
<evidence type="ECO:0000313" key="2">
    <source>
        <dbReference type="Proteomes" id="UP000887013"/>
    </source>
</evidence>
<dbReference type="Proteomes" id="UP000887013">
    <property type="component" value="Unassembled WGS sequence"/>
</dbReference>
<accession>A0A8X6Q163</accession>
<reference evidence="1" key="1">
    <citation type="submission" date="2020-08" db="EMBL/GenBank/DDBJ databases">
        <title>Multicomponent nature underlies the extraordinary mechanical properties of spider dragline silk.</title>
        <authorList>
            <person name="Kono N."/>
            <person name="Nakamura H."/>
            <person name="Mori M."/>
            <person name="Yoshida Y."/>
            <person name="Ohtoshi R."/>
            <person name="Malay A.D."/>
            <person name="Moran D.A.P."/>
            <person name="Tomita M."/>
            <person name="Numata K."/>
            <person name="Arakawa K."/>
        </authorList>
    </citation>
    <scope>NUCLEOTIDE SEQUENCE</scope>
</reference>
<sequence length="77" mass="8880">MPVQCSILTVKFVKPLKTNKEAHCLKNAYFVEAEFGEMDENRRAEPMFQFIICIGLLILKRSRLLASSCCHFGHRYG</sequence>